<gene>
    <name evidence="1" type="primary">Itpripl1_1</name>
    <name evidence="1" type="ORF">CHRMAC_R15092</name>
</gene>
<name>A0A7K5NLJ3_CHRMC</name>
<keyword evidence="2" id="KW-1185">Reference proteome</keyword>
<dbReference type="EMBL" id="VYZF01001092">
    <property type="protein sequence ID" value="NWT43881.1"/>
    <property type="molecule type" value="Genomic_DNA"/>
</dbReference>
<dbReference type="AlphaFoldDB" id="A0A7K5NLJ3"/>
<accession>A0A7K5NLJ3</accession>
<proteinExistence type="predicted"/>
<comment type="caution">
    <text evidence="1">The sequence shown here is derived from an EMBL/GenBank/DDBJ whole genome shotgun (WGS) entry which is preliminary data.</text>
</comment>
<evidence type="ECO:0000313" key="2">
    <source>
        <dbReference type="Proteomes" id="UP000524558"/>
    </source>
</evidence>
<evidence type="ECO:0000313" key="1">
    <source>
        <dbReference type="EMBL" id="NWT43881.1"/>
    </source>
</evidence>
<dbReference type="Proteomes" id="UP000524558">
    <property type="component" value="Unassembled WGS sequence"/>
</dbReference>
<feature type="non-terminal residue" evidence="1">
    <location>
        <position position="1"/>
    </location>
</feature>
<organism evidence="1 2">
    <name type="scientific">Chroicocephalus maculipennis</name>
    <name type="common">Brown-hooded gull</name>
    <name type="synonym">Larus maculipennis</name>
    <dbReference type="NCBI Taxonomy" id="287016"/>
    <lineage>
        <taxon>Eukaryota</taxon>
        <taxon>Metazoa</taxon>
        <taxon>Chordata</taxon>
        <taxon>Craniata</taxon>
        <taxon>Vertebrata</taxon>
        <taxon>Euteleostomi</taxon>
        <taxon>Archelosauria</taxon>
        <taxon>Archosauria</taxon>
        <taxon>Dinosauria</taxon>
        <taxon>Saurischia</taxon>
        <taxon>Theropoda</taxon>
        <taxon>Coelurosauria</taxon>
        <taxon>Aves</taxon>
        <taxon>Neognathae</taxon>
        <taxon>Neoaves</taxon>
        <taxon>Charadriiformes</taxon>
        <taxon>Laridae</taxon>
        <taxon>Chroicocephalus</taxon>
    </lineage>
</organism>
<feature type="non-terminal residue" evidence="1">
    <location>
        <position position="146"/>
    </location>
</feature>
<sequence length="146" mass="16784">AWSVQENDITYRLFVILRPPRGHSFSVELDTTGQLPARPSRVHVVLECICLSRKLLGDSFCFLHHSDEKLPRDQSSSFLRTLCTQSYLDWEKVTHWVQQLVRSAWLLLPESHHCQLTVLPSSLSCKFQLTGTSQMNICTEILFAVK</sequence>
<protein>
    <submittedName>
        <fullName evidence="1">IPIL1 protein</fullName>
    </submittedName>
</protein>
<reference evidence="1 2" key="1">
    <citation type="submission" date="2019-09" db="EMBL/GenBank/DDBJ databases">
        <title>Bird 10,000 Genomes (B10K) Project - Family phase.</title>
        <authorList>
            <person name="Zhang G."/>
        </authorList>
    </citation>
    <scope>NUCLEOTIDE SEQUENCE [LARGE SCALE GENOMIC DNA]</scope>
    <source>
        <strain evidence="1">B10K-DU-021-33</strain>
        <tissue evidence="1">Mixed tissue sample</tissue>
    </source>
</reference>